<dbReference type="PANTHER" id="PTHR10067">
    <property type="entry name" value="PHOSPHATIDYLSERINE DECARBOXYLASE"/>
    <property type="match status" value="1"/>
</dbReference>
<dbReference type="InterPro" id="IPR002048">
    <property type="entry name" value="EF_hand_dom"/>
</dbReference>
<accession>A0A4S4DI39</accession>
<dbReference type="GO" id="GO:0005509">
    <property type="term" value="F:calcium ion binding"/>
    <property type="evidence" value="ECO:0007669"/>
    <property type="project" value="InterPro"/>
</dbReference>
<keyword evidence="2" id="KW-0444">Lipid biosynthesis</keyword>
<reference evidence="16 17" key="1">
    <citation type="journal article" date="2018" name="Proc. Natl. Acad. Sci. U.S.A.">
        <title>Draft genome sequence of Camellia sinensis var. sinensis provides insights into the evolution of the tea genome and tea quality.</title>
        <authorList>
            <person name="Wei C."/>
            <person name="Yang H."/>
            <person name="Wang S."/>
            <person name="Zhao J."/>
            <person name="Liu C."/>
            <person name="Gao L."/>
            <person name="Xia E."/>
            <person name="Lu Y."/>
            <person name="Tai Y."/>
            <person name="She G."/>
            <person name="Sun J."/>
            <person name="Cao H."/>
            <person name="Tong W."/>
            <person name="Gao Q."/>
            <person name="Li Y."/>
            <person name="Deng W."/>
            <person name="Jiang X."/>
            <person name="Wang W."/>
            <person name="Chen Q."/>
            <person name="Zhang S."/>
            <person name="Li H."/>
            <person name="Wu J."/>
            <person name="Wang P."/>
            <person name="Li P."/>
            <person name="Shi C."/>
            <person name="Zheng F."/>
            <person name="Jian J."/>
            <person name="Huang B."/>
            <person name="Shan D."/>
            <person name="Shi M."/>
            <person name="Fang C."/>
            <person name="Yue Y."/>
            <person name="Li F."/>
            <person name="Li D."/>
            <person name="Wei S."/>
            <person name="Han B."/>
            <person name="Jiang C."/>
            <person name="Yin Y."/>
            <person name="Xia T."/>
            <person name="Zhang Z."/>
            <person name="Bennetzen J.L."/>
            <person name="Zhao S."/>
            <person name="Wan X."/>
        </authorList>
    </citation>
    <scope>NUCLEOTIDE SEQUENCE [LARGE SCALE GENOMIC DNA]</scope>
    <source>
        <strain evidence="17">cv. Shuchazao</strain>
        <tissue evidence="16">Leaf</tissue>
    </source>
</reference>
<dbReference type="AlphaFoldDB" id="A0A4S4DI39"/>
<dbReference type="Pfam" id="PF13499">
    <property type="entry name" value="EF-hand_7"/>
    <property type="match status" value="1"/>
</dbReference>
<dbReference type="InterPro" id="IPR000008">
    <property type="entry name" value="C2_dom"/>
</dbReference>
<dbReference type="GO" id="GO:0004609">
    <property type="term" value="F:phosphatidylserine decarboxylase activity"/>
    <property type="evidence" value="ECO:0007669"/>
    <property type="project" value="InterPro"/>
</dbReference>
<gene>
    <name evidence="16" type="ORF">TEA_022448</name>
</gene>
<evidence type="ECO:0000256" key="7">
    <source>
        <dbReference type="ARBA" id="ARBA00023098"/>
    </source>
</evidence>
<dbReference type="CDD" id="cd00051">
    <property type="entry name" value="EFh"/>
    <property type="match status" value="1"/>
</dbReference>
<keyword evidence="3" id="KW-0479">Metal-binding</keyword>
<dbReference type="InterPro" id="IPR011992">
    <property type="entry name" value="EF-hand-dom_pair"/>
</dbReference>
<dbReference type="Pfam" id="PF00168">
    <property type="entry name" value="C2"/>
    <property type="match status" value="1"/>
</dbReference>
<dbReference type="FunFam" id="1.10.238.10:FF:000200">
    <property type="entry name" value="Phosphatidylserine decarboxylase proenzyme 2"/>
    <property type="match status" value="1"/>
</dbReference>
<evidence type="ECO:0000259" key="15">
    <source>
        <dbReference type="PROSITE" id="PS50222"/>
    </source>
</evidence>
<keyword evidence="10" id="KW-0594">Phospholipid biosynthesis</keyword>
<dbReference type="SUPFAM" id="SSF47473">
    <property type="entry name" value="EF-hand"/>
    <property type="match status" value="1"/>
</dbReference>
<dbReference type="PROSITE" id="PS00018">
    <property type="entry name" value="EF_HAND_1"/>
    <property type="match status" value="2"/>
</dbReference>
<dbReference type="SUPFAM" id="SSF49562">
    <property type="entry name" value="C2 domain (Calcium/lipid-binding domain, CaLB)"/>
    <property type="match status" value="1"/>
</dbReference>
<keyword evidence="9" id="KW-0865">Zymogen</keyword>
<dbReference type="STRING" id="542762.A0A4S4DI39"/>
<keyword evidence="5" id="KW-0210">Decarboxylase</keyword>
<organism evidence="16 17">
    <name type="scientific">Camellia sinensis var. sinensis</name>
    <name type="common">China tea</name>
    <dbReference type="NCBI Taxonomy" id="542762"/>
    <lineage>
        <taxon>Eukaryota</taxon>
        <taxon>Viridiplantae</taxon>
        <taxon>Streptophyta</taxon>
        <taxon>Embryophyta</taxon>
        <taxon>Tracheophyta</taxon>
        <taxon>Spermatophyta</taxon>
        <taxon>Magnoliopsida</taxon>
        <taxon>eudicotyledons</taxon>
        <taxon>Gunneridae</taxon>
        <taxon>Pentapetalae</taxon>
        <taxon>asterids</taxon>
        <taxon>Ericales</taxon>
        <taxon>Theaceae</taxon>
        <taxon>Camellia</taxon>
    </lineage>
</organism>
<feature type="domain" description="EF-hand" evidence="15">
    <location>
        <begin position="313"/>
        <end position="348"/>
    </location>
</feature>
<dbReference type="EMBL" id="SDRB02011188">
    <property type="protein sequence ID" value="THG02478.1"/>
    <property type="molecule type" value="Genomic_DNA"/>
</dbReference>
<evidence type="ECO:0000256" key="2">
    <source>
        <dbReference type="ARBA" id="ARBA00022516"/>
    </source>
</evidence>
<evidence type="ECO:0000256" key="11">
    <source>
        <dbReference type="ARBA" id="ARBA00023239"/>
    </source>
</evidence>
<proteinExistence type="predicted"/>
<dbReference type="SMART" id="SM00054">
    <property type="entry name" value="EFh"/>
    <property type="match status" value="2"/>
</dbReference>
<dbReference type="GO" id="GO:0008654">
    <property type="term" value="P:phospholipid biosynthetic process"/>
    <property type="evidence" value="ECO:0007669"/>
    <property type="project" value="UniProtKB-KW"/>
</dbReference>
<dbReference type="Proteomes" id="UP000306102">
    <property type="component" value="Unassembled WGS sequence"/>
</dbReference>
<evidence type="ECO:0000256" key="14">
    <source>
        <dbReference type="SAM" id="MobiDB-lite"/>
    </source>
</evidence>
<feature type="compositionally biased region" description="Low complexity" evidence="14">
    <location>
        <begin position="1"/>
        <end position="12"/>
    </location>
</feature>
<comment type="caution">
    <text evidence="16">The sequence shown here is derived from an EMBL/GenBank/DDBJ whole genome shotgun (WGS) entry which is preliminary data.</text>
</comment>
<keyword evidence="11" id="KW-0456">Lyase</keyword>
<dbReference type="InterPro" id="IPR018247">
    <property type="entry name" value="EF_Hand_1_Ca_BS"/>
</dbReference>
<evidence type="ECO:0000256" key="13">
    <source>
        <dbReference type="ARBA" id="ARBA00023317"/>
    </source>
</evidence>
<evidence type="ECO:0000313" key="16">
    <source>
        <dbReference type="EMBL" id="THG02478.1"/>
    </source>
</evidence>
<evidence type="ECO:0000256" key="12">
    <source>
        <dbReference type="ARBA" id="ARBA00023264"/>
    </source>
</evidence>
<evidence type="ECO:0000256" key="10">
    <source>
        <dbReference type="ARBA" id="ARBA00023209"/>
    </source>
</evidence>
<dbReference type="InterPro" id="IPR035892">
    <property type="entry name" value="C2_domain_sf"/>
</dbReference>
<evidence type="ECO:0000256" key="4">
    <source>
        <dbReference type="ARBA" id="ARBA00022737"/>
    </source>
</evidence>
<dbReference type="Gene3D" id="1.10.238.10">
    <property type="entry name" value="EF-hand"/>
    <property type="match status" value="1"/>
</dbReference>
<name>A0A4S4DI39_CAMSN</name>
<evidence type="ECO:0000313" key="17">
    <source>
        <dbReference type="Proteomes" id="UP000306102"/>
    </source>
</evidence>
<keyword evidence="6" id="KW-0106">Calcium</keyword>
<evidence type="ECO:0000256" key="8">
    <source>
        <dbReference type="ARBA" id="ARBA00023136"/>
    </source>
</evidence>
<feature type="region of interest" description="Disordered" evidence="14">
    <location>
        <begin position="1"/>
        <end position="30"/>
    </location>
</feature>
<dbReference type="InterPro" id="IPR003817">
    <property type="entry name" value="PS_Dcarbxylase"/>
</dbReference>
<evidence type="ECO:0000256" key="3">
    <source>
        <dbReference type="ARBA" id="ARBA00022723"/>
    </source>
</evidence>
<dbReference type="Gene3D" id="2.60.40.150">
    <property type="entry name" value="C2 domain"/>
    <property type="match status" value="1"/>
</dbReference>
<evidence type="ECO:0000256" key="6">
    <source>
        <dbReference type="ARBA" id="ARBA00022837"/>
    </source>
</evidence>
<keyword evidence="17" id="KW-1185">Reference proteome</keyword>
<comment type="subcellular location">
    <subcellularLocation>
        <location evidence="1">Endomembrane system</location>
    </subcellularLocation>
</comment>
<evidence type="ECO:0000256" key="5">
    <source>
        <dbReference type="ARBA" id="ARBA00022793"/>
    </source>
</evidence>
<dbReference type="GO" id="GO:0012505">
    <property type="term" value="C:endomembrane system"/>
    <property type="evidence" value="ECO:0007669"/>
    <property type="project" value="UniProtKB-SubCell"/>
</dbReference>
<feature type="domain" description="EF-hand" evidence="15">
    <location>
        <begin position="277"/>
        <end position="312"/>
    </location>
</feature>
<dbReference type="PROSITE" id="PS50222">
    <property type="entry name" value="EF_HAND_2"/>
    <property type="match status" value="2"/>
</dbReference>
<keyword evidence="8" id="KW-0472">Membrane</keyword>
<keyword evidence="4" id="KW-0677">Repeat</keyword>
<keyword evidence="12" id="KW-1208">Phospholipid metabolism</keyword>
<protein>
    <recommendedName>
        <fullName evidence="15">EF-hand domain-containing protein</fullName>
    </recommendedName>
</protein>
<evidence type="ECO:0000256" key="1">
    <source>
        <dbReference type="ARBA" id="ARBA00004308"/>
    </source>
</evidence>
<evidence type="ECO:0000256" key="9">
    <source>
        <dbReference type="ARBA" id="ARBA00023145"/>
    </source>
</evidence>
<keyword evidence="13" id="KW-0670">Pyruvate</keyword>
<sequence length="360" mass="39242">MGHGSSKPSVTDSSDDSTTEGSNRNQALQTPLMTPLLRVRIVPPRSSPDSTFIVTTAASVSTAAAPAVTVARIRNCTPPRISLASLSSNSSAEMKFKDKWLACISFGEQTFRTAISDHTDKPIWNSMKTFHVCQEQMEHLHGIDIILMAECHPSSNRVPPPADTPLMPSTSVCPNSLPSSSGVPPPAHTQLMLEPSTSEKKLLLERNGPRVARISVFETNILSKNNLVGYCEIDLYEFLTRDSDSDSEMFDLLDPSSPDIIVGKISLSCSVEDPIETEKSFVRRILAIVDYNEDGKLSISEFSDLIDAFGNQLAADKKEELFKAADQNGDGVVSMDELAILLAIQQEKTIRAAANLDFWG</sequence>
<dbReference type="PANTHER" id="PTHR10067:SF17">
    <property type="entry name" value="PHOSPHATIDYLSERINE DECARBOXYLASE PROENZYME 2"/>
    <property type="match status" value="1"/>
</dbReference>
<keyword evidence="7" id="KW-0443">Lipid metabolism</keyword>